<evidence type="ECO:0000259" key="1">
    <source>
        <dbReference type="Pfam" id="PF07848"/>
    </source>
</evidence>
<feature type="domain" description="Transcriptional repressor PaaX-like N-terminal" evidence="1">
    <location>
        <begin position="22"/>
        <end position="88"/>
    </location>
</feature>
<organism evidence="3 4">
    <name type="scientific">Pseudosulfitobacter pseudonitzschiae</name>
    <dbReference type="NCBI Taxonomy" id="1402135"/>
    <lineage>
        <taxon>Bacteria</taxon>
        <taxon>Pseudomonadati</taxon>
        <taxon>Pseudomonadota</taxon>
        <taxon>Alphaproteobacteria</taxon>
        <taxon>Rhodobacterales</taxon>
        <taxon>Roseobacteraceae</taxon>
        <taxon>Pseudosulfitobacter</taxon>
    </lineage>
</organism>
<dbReference type="Gene3D" id="1.20.58.1460">
    <property type="match status" value="1"/>
</dbReference>
<dbReference type="InterPro" id="IPR012906">
    <property type="entry name" value="PaaX-like_N"/>
</dbReference>
<dbReference type="PIRSF" id="PIRSF020623">
    <property type="entry name" value="PaaX"/>
    <property type="match status" value="1"/>
</dbReference>
<evidence type="ECO:0000259" key="2">
    <source>
        <dbReference type="Pfam" id="PF08223"/>
    </source>
</evidence>
<proteinExistence type="predicted"/>
<dbReference type="InterPro" id="IPR036388">
    <property type="entry name" value="WH-like_DNA-bd_sf"/>
</dbReference>
<dbReference type="EMBL" id="JAMD01000002">
    <property type="protein sequence ID" value="KEJ96937.1"/>
    <property type="molecule type" value="Genomic_DNA"/>
</dbReference>
<dbReference type="InterPro" id="IPR011965">
    <property type="entry name" value="PaaX_trns_reg"/>
</dbReference>
<name>A0A073JGT4_9RHOB</name>
<comment type="caution">
    <text evidence="3">The sequence shown here is derived from an EMBL/GenBank/DDBJ whole genome shotgun (WGS) entry which is preliminary data.</text>
</comment>
<dbReference type="InterPro" id="IPR013225">
    <property type="entry name" value="PaaX_C"/>
</dbReference>
<dbReference type="PANTHER" id="PTHR30319">
    <property type="entry name" value="PHENYLACETIC ACID REGULATOR-RELATED TRANSCRIPTIONAL REPRESSOR"/>
    <property type="match status" value="1"/>
</dbReference>
<feature type="domain" description="Transcriptional repressor PaaX-like C-terminal" evidence="2">
    <location>
        <begin position="171"/>
        <end position="252"/>
    </location>
</feature>
<reference evidence="3 4" key="1">
    <citation type="submission" date="2014-01" db="EMBL/GenBank/DDBJ databases">
        <title>Sulfitobacter sp. H3 (MCCC 1A00686) Genome Sequencing.</title>
        <authorList>
            <person name="Lai Q."/>
            <person name="Hong Z."/>
        </authorList>
    </citation>
    <scope>NUCLEOTIDE SEQUENCE [LARGE SCALE GENOMIC DNA]</scope>
    <source>
        <strain evidence="3 4">H3</strain>
    </source>
</reference>
<dbReference type="GO" id="GO:0006351">
    <property type="term" value="P:DNA-templated transcription"/>
    <property type="evidence" value="ECO:0007669"/>
    <property type="project" value="InterPro"/>
</dbReference>
<gene>
    <name evidence="3" type="ORF">SUH3_09175</name>
</gene>
<protein>
    <recommendedName>
        <fullName evidence="5">PaaX family transcriptional regulator</fullName>
    </recommendedName>
</protein>
<evidence type="ECO:0000313" key="4">
    <source>
        <dbReference type="Proteomes" id="UP000027746"/>
    </source>
</evidence>
<dbReference type="PANTHER" id="PTHR30319:SF1">
    <property type="entry name" value="TRANSCRIPTIONAL REPRESSOR PAAX"/>
    <property type="match status" value="1"/>
</dbReference>
<accession>A0A073JGT4</accession>
<evidence type="ECO:0008006" key="5">
    <source>
        <dbReference type="Google" id="ProtNLM"/>
    </source>
</evidence>
<dbReference type="RefSeq" id="WP_037922408.1">
    <property type="nucleotide sequence ID" value="NZ_CP054599.1"/>
</dbReference>
<dbReference type="Pfam" id="PF08223">
    <property type="entry name" value="PaaX_C"/>
    <property type="match status" value="1"/>
</dbReference>
<dbReference type="Pfam" id="PF07848">
    <property type="entry name" value="PaaX"/>
    <property type="match status" value="1"/>
</dbReference>
<dbReference type="Proteomes" id="UP000027746">
    <property type="component" value="Unassembled WGS sequence"/>
</dbReference>
<dbReference type="AlphaFoldDB" id="A0A073JGT4"/>
<dbReference type="GeneID" id="68868214"/>
<dbReference type="Gene3D" id="3.30.70.2670">
    <property type="match status" value="1"/>
</dbReference>
<sequence>MPSDPYSAALNILTATGTQRVWSVLVSVFGDLARHEGEGIDGPVLTALMAEAQIKPEATRVALHRLRNDDWITSVKSGRTSHHSLTRTGRRLSLAASARIYSTPVEAAQGWQLVLLETATSESREQMEAQGFAPLAPRLYIGADTATPPAGTLALPATTAPRWLGAQFEPKDLSQDYAALYERLAALDALKLDAAALSPIQIGVLRSLIVHGWRRLVLKHPDLPPDVYSDAWRGHDCRALVTGLLARLPRPALSALHD</sequence>
<dbReference type="OrthoDB" id="2270427at2"/>
<evidence type="ECO:0000313" key="3">
    <source>
        <dbReference type="EMBL" id="KEJ96937.1"/>
    </source>
</evidence>
<keyword evidence="4" id="KW-1185">Reference proteome</keyword>
<dbReference type="Gene3D" id="1.10.10.10">
    <property type="entry name" value="Winged helix-like DNA-binding domain superfamily/Winged helix DNA-binding domain"/>
    <property type="match status" value="1"/>
</dbReference>